<name>A0ABU5EDL0_9PROT</name>
<evidence type="ECO:0000259" key="1">
    <source>
        <dbReference type="Pfam" id="PF09423"/>
    </source>
</evidence>
<dbReference type="Gene3D" id="2.60.40.380">
    <property type="entry name" value="Purple acid phosphatase-like, N-terminal"/>
    <property type="match status" value="1"/>
</dbReference>
<organism evidence="3 4">
    <name type="scientific">Dongia soli</name>
    <dbReference type="NCBI Taxonomy" id="600628"/>
    <lineage>
        <taxon>Bacteria</taxon>
        <taxon>Pseudomonadati</taxon>
        <taxon>Pseudomonadota</taxon>
        <taxon>Alphaproteobacteria</taxon>
        <taxon>Rhodospirillales</taxon>
        <taxon>Dongiaceae</taxon>
        <taxon>Dongia</taxon>
    </lineage>
</organism>
<dbReference type="PANTHER" id="PTHR43606:SF1">
    <property type="entry name" value="PHOD-LIKE PHOSPHATASE METALLOPHOSPHATASE DOMAIN-CONTAINING PROTEIN"/>
    <property type="match status" value="1"/>
</dbReference>
<accession>A0ABU5EDL0</accession>
<dbReference type="Pfam" id="PF09423">
    <property type="entry name" value="PhoD"/>
    <property type="match status" value="1"/>
</dbReference>
<dbReference type="EMBL" id="JAXCLW010000002">
    <property type="protein sequence ID" value="MDY0883533.1"/>
    <property type="molecule type" value="Genomic_DNA"/>
</dbReference>
<dbReference type="PANTHER" id="PTHR43606">
    <property type="entry name" value="PHOSPHATASE, PUTATIVE (AFU_ORTHOLOGUE AFUA_6G08710)-RELATED"/>
    <property type="match status" value="1"/>
</dbReference>
<proteinExistence type="predicted"/>
<dbReference type="InterPro" id="IPR006311">
    <property type="entry name" value="TAT_signal"/>
</dbReference>
<dbReference type="RefSeq" id="WP_320508565.1">
    <property type="nucleotide sequence ID" value="NZ_JAXCLW010000002.1"/>
</dbReference>
<keyword evidence="4" id="KW-1185">Reference proteome</keyword>
<evidence type="ECO:0000313" key="4">
    <source>
        <dbReference type="Proteomes" id="UP001279642"/>
    </source>
</evidence>
<comment type="caution">
    <text evidence="3">The sequence shown here is derived from an EMBL/GenBank/DDBJ whole genome shotgun (WGS) entry which is preliminary data.</text>
</comment>
<sequence length="535" mass="59350">MYRPLSKPSQMLLPRSRRQVLRAGLLGGGAAALGFGGSLFPKPSLAALDRPVIGHGVQSGDIGADGGVVWARVDRPARMIVDYATTESFKDTRRLVGPAALDVTDFTARAVLQGLPAGQDVFYRVQFEDLSDLKSLSEPVSGRFRTAPAGKRDITFVWSGDVVGQGWGINPEIGGMTIWKEMASLNPDFFIHSGDSIYADGIVTPKVTLPNGKVWTNIVTEEKSKVAETLAEYRGNYRYNLMDENLRGFNAGVPILAQWDDHETRNNWYPQQILDDDRYKIKSLALLSAHASRAWHEYMPIRLDANRPEQVYRVIHYGPSLDVFMLDQRSYRGDNSKDLQDKPGADTAFMGPQQIRWLKQALLASNATWKVLASDMPLGVVVPDKQKDGTLNFEAIANQDDGPAKGRELELADLLRFIKQNGIVNTVWLTADVHYTAAHYYNPDKAKFQDFAPFWEFVSGPLNAGTYGPNKLDGTFGPELKFIKAPAAGQENLSPLDEMQFFGHVKIDGATEVMTVTLKDLKNRDLYQIDLTPAV</sequence>
<dbReference type="InterPro" id="IPR029052">
    <property type="entry name" value="Metallo-depent_PP-like"/>
</dbReference>
<dbReference type="InterPro" id="IPR052900">
    <property type="entry name" value="Phospholipid_Metab_Enz"/>
</dbReference>
<evidence type="ECO:0000259" key="2">
    <source>
        <dbReference type="Pfam" id="PF16655"/>
    </source>
</evidence>
<evidence type="ECO:0000313" key="3">
    <source>
        <dbReference type="EMBL" id="MDY0883533.1"/>
    </source>
</evidence>
<dbReference type="Gene3D" id="3.60.21.70">
    <property type="entry name" value="PhoD-like phosphatase"/>
    <property type="match status" value="1"/>
</dbReference>
<feature type="domain" description="PhoD-like phosphatase metallophosphatase" evidence="1">
    <location>
        <begin position="158"/>
        <end position="517"/>
    </location>
</feature>
<dbReference type="Proteomes" id="UP001279642">
    <property type="component" value="Unassembled WGS sequence"/>
</dbReference>
<dbReference type="InterPro" id="IPR038607">
    <property type="entry name" value="PhoD-like_sf"/>
</dbReference>
<dbReference type="PROSITE" id="PS51318">
    <property type="entry name" value="TAT"/>
    <property type="match status" value="1"/>
</dbReference>
<feature type="domain" description="Phospholipase D N-terminal" evidence="2">
    <location>
        <begin position="55"/>
        <end position="146"/>
    </location>
</feature>
<dbReference type="SUPFAM" id="SSF56300">
    <property type="entry name" value="Metallo-dependent phosphatases"/>
    <property type="match status" value="1"/>
</dbReference>
<dbReference type="CDD" id="cd07389">
    <property type="entry name" value="MPP_PhoD"/>
    <property type="match status" value="1"/>
</dbReference>
<dbReference type="Pfam" id="PF16655">
    <property type="entry name" value="PhoD_N"/>
    <property type="match status" value="1"/>
</dbReference>
<dbReference type="InterPro" id="IPR032093">
    <property type="entry name" value="PhoD_N"/>
</dbReference>
<gene>
    <name evidence="3" type="ORF">SMD27_11815</name>
</gene>
<protein>
    <submittedName>
        <fullName evidence="3">Alkaline phosphatase D family protein</fullName>
    </submittedName>
</protein>
<dbReference type="InterPro" id="IPR018946">
    <property type="entry name" value="PhoD-like_MPP"/>
</dbReference>
<reference evidence="3 4" key="1">
    <citation type="journal article" date="2016" name="Antonie Van Leeuwenhoek">
        <title>Dongia soli sp. nov., isolated from soil from Dokdo, Korea.</title>
        <authorList>
            <person name="Kim D.U."/>
            <person name="Lee H."/>
            <person name="Kim H."/>
            <person name="Kim S.G."/>
            <person name="Ka J.O."/>
        </authorList>
    </citation>
    <scope>NUCLEOTIDE SEQUENCE [LARGE SCALE GENOMIC DNA]</scope>
    <source>
        <strain evidence="3 4">D78</strain>
    </source>
</reference>